<dbReference type="Gene3D" id="3.40.50.300">
    <property type="entry name" value="P-loop containing nucleotide triphosphate hydrolases"/>
    <property type="match status" value="2"/>
</dbReference>
<dbReference type="InterPro" id="IPR000330">
    <property type="entry name" value="SNF2_N"/>
</dbReference>
<proteinExistence type="predicted"/>
<dbReference type="SUPFAM" id="SSF52540">
    <property type="entry name" value="P-loop containing nucleoside triphosphate hydrolases"/>
    <property type="match status" value="2"/>
</dbReference>
<dbReference type="PROSITE" id="PS51192">
    <property type="entry name" value="HELICASE_ATP_BIND_1"/>
    <property type="match status" value="1"/>
</dbReference>
<evidence type="ECO:0000313" key="3">
    <source>
        <dbReference type="EMBL" id="DAD77457.1"/>
    </source>
</evidence>
<accession>A0A8S5M555</accession>
<dbReference type="PANTHER" id="PTHR45766">
    <property type="entry name" value="DNA ANNEALING HELICASE AND ENDONUCLEASE ZRANB3 FAMILY MEMBER"/>
    <property type="match status" value="1"/>
</dbReference>
<dbReference type="GO" id="GO:0005524">
    <property type="term" value="F:ATP binding"/>
    <property type="evidence" value="ECO:0007669"/>
    <property type="project" value="InterPro"/>
</dbReference>
<keyword evidence="1" id="KW-0378">Hydrolase</keyword>
<dbReference type="PANTHER" id="PTHR45766:SF6">
    <property type="entry name" value="SWI_SNF-RELATED MATRIX-ASSOCIATED ACTIN-DEPENDENT REGULATOR OF CHROMATIN SUBFAMILY A-LIKE PROTEIN 1"/>
    <property type="match status" value="1"/>
</dbReference>
<dbReference type="GO" id="GO:0016787">
    <property type="term" value="F:hydrolase activity"/>
    <property type="evidence" value="ECO:0007669"/>
    <property type="project" value="UniProtKB-KW"/>
</dbReference>
<dbReference type="EMBL" id="BK014826">
    <property type="protein sequence ID" value="DAD77457.1"/>
    <property type="molecule type" value="Genomic_DNA"/>
</dbReference>
<feature type="domain" description="Helicase ATP-binding" evidence="2">
    <location>
        <begin position="58"/>
        <end position="164"/>
    </location>
</feature>
<dbReference type="Pfam" id="PF00176">
    <property type="entry name" value="SNF2-rel_dom"/>
    <property type="match status" value="1"/>
</dbReference>
<dbReference type="SMART" id="SM00487">
    <property type="entry name" value="DEXDc"/>
    <property type="match status" value="1"/>
</dbReference>
<name>A0A8S5M555_9CAUD</name>
<protein>
    <submittedName>
        <fullName evidence="3">Chromatin remodeling complex ATPase</fullName>
    </submittedName>
</protein>
<reference evidence="3" key="1">
    <citation type="journal article" date="2021" name="Proc. Natl. Acad. Sci. U.S.A.">
        <title>A Catalog of Tens of Thousands of Viruses from Human Metagenomes Reveals Hidden Associations with Chronic Diseases.</title>
        <authorList>
            <person name="Tisza M.J."/>
            <person name="Buck C.B."/>
        </authorList>
    </citation>
    <scope>NUCLEOTIDE SEQUENCE</scope>
    <source>
        <strain evidence="3">CtaNW81</strain>
    </source>
</reference>
<dbReference type="InterPro" id="IPR027417">
    <property type="entry name" value="P-loop_NTPase"/>
</dbReference>
<organism evidence="3">
    <name type="scientific">Podoviridae sp. ctaNW81</name>
    <dbReference type="NCBI Taxonomy" id="2826562"/>
    <lineage>
        <taxon>Viruses</taxon>
        <taxon>Duplodnaviria</taxon>
        <taxon>Heunggongvirae</taxon>
        <taxon>Uroviricota</taxon>
        <taxon>Caudoviricetes</taxon>
    </lineage>
</organism>
<dbReference type="InterPro" id="IPR014001">
    <property type="entry name" value="Helicase_ATP-bd"/>
</dbReference>
<sequence length="430" mass="49882">MQYEEYLTKRRPYQEAGMLLLLERKHACLFFVPGKGKTYPCIDAIRDIDKSKNGRANVLVLSTADAIRNMWEVDIIPQNIMPKNTVYMSFNSAIQEKTKAKLLATKWDIIVVDESHKIKANTSKTSKLVYMLSRKTEYVFGLTGTPRGNSDLDIFCQFHNMCVSDWGKVTYSYFVDNCCDVEKKFFAGNCIRIPTGINAKYKAGWERNIALYSMRVDYDEDDAMPDLDVNVINLPFVQTDEYKKAEEGVIAIQDYESTMTKLAAITKMHQAANGFLYLTDDIEEKRTTHTFKHNDKLDWIKQNVGYDEKVVIVYRFEADKNEIERLFDCGKVAGTIEEFKNTNKNILLLQCSRCESFNLQDVCNRIIFYTLDYSFIKYDQMLHRVWRKGQDKPVEIQVLLFEGSIETTIWNTVKTKKHLSDLFMSIKGEV</sequence>
<evidence type="ECO:0000259" key="2">
    <source>
        <dbReference type="PROSITE" id="PS51192"/>
    </source>
</evidence>
<evidence type="ECO:0000256" key="1">
    <source>
        <dbReference type="ARBA" id="ARBA00022801"/>
    </source>
</evidence>